<evidence type="ECO:0000256" key="1">
    <source>
        <dbReference type="ARBA" id="ARBA00004429"/>
    </source>
</evidence>
<evidence type="ECO:0000256" key="3">
    <source>
        <dbReference type="ARBA" id="ARBA00022475"/>
    </source>
</evidence>
<proteinExistence type="inferred from homology"/>
<dbReference type="PROSITE" id="PS00211">
    <property type="entry name" value="ABC_TRANSPORTER_1"/>
    <property type="match status" value="1"/>
</dbReference>
<dbReference type="FunFam" id="3.40.50.300:FF:000032">
    <property type="entry name" value="Export ABC transporter ATP-binding protein"/>
    <property type="match status" value="1"/>
</dbReference>
<evidence type="ECO:0000256" key="6">
    <source>
        <dbReference type="ARBA" id="ARBA00022741"/>
    </source>
</evidence>
<keyword evidence="5 12" id="KW-0812">Transmembrane</keyword>
<dbReference type="Gene3D" id="3.40.50.300">
    <property type="entry name" value="P-loop containing nucleotide triphosphate hydrolases"/>
    <property type="match status" value="1"/>
</dbReference>
<dbReference type="InterPro" id="IPR015854">
    <property type="entry name" value="ABC_transpr_LolD-like"/>
</dbReference>
<dbReference type="InterPro" id="IPR017911">
    <property type="entry name" value="MacB-like_ATP-bd"/>
</dbReference>
<dbReference type="Pfam" id="PF00005">
    <property type="entry name" value="ABC_tran"/>
    <property type="match status" value="1"/>
</dbReference>
<protein>
    <submittedName>
        <fullName evidence="14">Uncharacterized ABC transporter ATP-binding protein TM_0352 (Modular protein)</fullName>
    </submittedName>
</protein>
<dbReference type="GO" id="GO:0016887">
    <property type="term" value="F:ATP hydrolysis activity"/>
    <property type="evidence" value="ECO:0007669"/>
    <property type="project" value="InterPro"/>
</dbReference>
<name>A0A0S4TUW4_RALSL</name>
<feature type="domain" description="ABC transporter" evidence="13">
    <location>
        <begin position="4"/>
        <end position="243"/>
    </location>
</feature>
<evidence type="ECO:0000256" key="10">
    <source>
        <dbReference type="ARBA" id="ARBA00023251"/>
    </source>
</evidence>
<evidence type="ECO:0000313" key="14">
    <source>
        <dbReference type="EMBL" id="CUV13766.1"/>
    </source>
</evidence>
<keyword evidence="3" id="KW-1003">Cell membrane</keyword>
<dbReference type="PROSITE" id="PS50893">
    <property type="entry name" value="ABC_TRANSPORTER_2"/>
    <property type="match status" value="1"/>
</dbReference>
<dbReference type="InterPro" id="IPR027417">
    <property type="entry name" value="P-loop_NTPase"/>
</dbReference>
<evidence type="ECO:0000256" key="11">
    <source>
        <dbReference type="ARBA" id="ARBA00038388"/>
    </source>
</evidence>
<feature type="transmembrane region" description="Helical" evidence="12">
    <location>
        <begin position="322"/>
        <end position="348"/>
    </location>
</feature>
<dbReference type="Pfam" id="PF02687">
    <property type="entry name" value="FtsX"/>
    <property type="match status" value="1"/>
</dbReference>
<dbReference type="GO" id="GO:0046677">
    <property type="term" value="P:response to antibiotic"/>
    <property type="evidence" value="ECO:0007669"/>
    <property type="project" value="UniProtKB-KW"/>
</dbReference>
<keyword evidence="9 12" id="KW-0472">Membrane</keyword>
<dbReference type="GO" id="GO:0098796">
    <property type="term" value="C:membrane protein complex"/>
    <property type="evidence" value="ECO:0007669"/>
    <property type="project" value="UniProtKB-ARBA"/>
</dbReference>
<sequence>MYSVVLSRVSKTYHLDTVEVPALVGIDLEIRANCFTVISWPSGSGKTAILSLIGCIDRPDSGEVVLAGKSINLMSIKELSDFRLHHLGFIFRNFNLLPVLAAYENVEYPLILLKVPAAERRQRVMTLLDAVGLAGKAGNRPSQLSGGQRQRVAIARALAGSPKLVLADEPTANLDTETGASVIALMRKMQRDHKVAFVFSSHDPKVLAEADDAVFIRDGRIVNIERRVETQIPAATARLNELLATQFKGMPLEVLDYETLTPIYQQVIQFFNSMFGFIAILIYMIVLFTVGNTMSMAVVERTAEVGTLRAIGQQRGGIRAQFICEGVLLGLIGGALGIAIALPIAYLINHSGMAWAPPGYSYKYPVMVRVWGDYQLMFGTAFNLAVVAAVSAWLPANRAAKLDIVDALRHAC</sequence>
<accession>A0A0S4TUW4</accession>
<keyword evidence="6" id="KW-0547">Nucleotide-binding</keyword>
<dbReference type="InterPro" id="IPR017871">
    <property type="entry name" value="ABC_transporter-like_CS"/>
</dbReference>
<dbReference type="PANTHER" id="PTHR24220">
    <property type="entry name" value="IMPORT ATP-BINDING PROTEIN"/>
    <property type="match status" value="1"/>
</dbReference>
<evidence type="ECO:0000256" key="7">
    <source>
        <dbReference type="ARBA" id="ARBA00022840"/>
    </source>
</evidence>
<keyword evidence="7 14" id="KW-0067">ATP-binding</keyword>
<gene>
    <name evidence="14" type="ORF">RUN39_v1_620022</name>
</gene>
<dbReference type="CDD" id="cd03255">
    <property type="entry name" value="ABC_MJ0796_LolCDE_FtsE"/>
    <property type="match status" value="1"/>
</dbReference>
<evidence type="ECO:0000259" key="13">
    <source>
        <dbReference type="PROSITE" id="PS50893"/>
    </source>
</evidence>
<feature type="transmembrane region" description="Helical" evidence="12">
    <location>
        <begin position="270"/>
        <end position="291"/>
    </location>
</feature>
<comment type="similarity">
    <text evidence="11">Belongs to the ABC transporter superfamily. Macrolide exporter (TC 3.A.1.122) family.</text>
</comment>
<evidence type="ECO:0000256" key="8">
    <source>
        <dbReference type="ARBA" id="ARBA00022989"/>
    </source>
</evidence>
<evidence type="ECO:0000256" key="2">
    <source>
        <dbReference type="ARBA" id="ARBA00022448"/>
    </source>
</evidence>
<dbReference type="GO" id="GO:0005886">
    <property type="term" value="C:plasma membrane"/>
    <property type="evidence" value="ECO:0007669"/>
    <property type="project" value="UniProtKB-SubCell"/>
</dbReference>
<keyword evidence="10" id="KW-0046">Antibiotic resistance</keyword>
<comment type="subcellular location">
    <subcellularLocation>
        <location evidence="1">Cell inner membrane</location>
        <topology evidence="1">Multi-pass membrane protein</topology>
    </subcellularLocation>
</comment>
<dbReference type="AlphaFoldDB" id="A0A0S4TUW4"/>
<dbReference type="GO" id="GO:0022857">
    <property type="term" value="F:transmembrane transporter activity"/>
    <property type="evidence" value="ECO:0007669"/>
    <property type="project" value="TreeGrafter"/>
</dbReference>
<evidence type="ECO:0000256" key="5">
    <source>
        <dbReference type="ARBA" id="ARBA00022692"/>
    </source>
</evidence>
<dbReference type="GO" id="GO:0005524">
    <property type="term" value="F:ATP binding"/>
    <property type="evidence" value="ECO:0007669"/>
    <property type="project" value="UniProtKB-KW"/>
</dbReference>
<reference evidence="14" key="1">
    <citation type="submission" date="2015-10" db="EMBL/GenBank/DDBJ databases">
        <authorList>
            <person name="Gilbert D.G."/>
        </authorList>
    </citation>
    <scope>NUCLEOTIDE SEQUENCE</scope>
    <source>
        <strain evidence="14">Phyl III-seqv23</strain>
    </source>
</reference>
<dbReference type="PANTHER" id="PTHR24220:SF86">
    <property type="entry name" value="ABC TRANSPORTER ABCH.1"/>
    <property type="match status" value="1"/>
</dbReference>
<dbReference type="EMBL" id="LN899819">
    <property type="protein sequence ID" value="CUV13766.1"/>
    <property type="molecule type" value="Genomic_DNA"/>
</dbReference>
<dbReference type="InterPro" id="IPR003439">
    <property type="entry name" value="ABC_transporter-like_ATP-bd"/>
</dbReference>
<evidence type="ECO:0000256" key="12">
    <source>
        <dbReference type="SAM" id="Phobius"/>
    </source>
</evidence>
<feature type="transmembrane region" description="Helical" evidence="12">
    <location>
        <begin position="374"/>
        <end position="394"/>
    </location>
</feature>
<evidence type="ECO:0000256" key="9">
    <source>
        <dbReference type="ARBA" id="ARBA00023136"/>
    </source>
</evidence>
<organism evidence="14">
    <name type="scientific">Ralstonia solanacearum</name>
    <name type="common">Pseudomonas solanacearum</name>
    <dbReference type="NCBI Taxonomy" id="305"/>
    <lineage>
        <taxon>Bacteria</taxon>
        <taxon>Pseudomonadati</taxon>
        <taxon>Pseudomonadota</taxon>
        <taxon>Betaproteobacteria</taxon>
        <taxon>Burkholderiales</taxon>
        <taxon>Burkholderiaceae</taxon>
        <taxon>Ralstonia</taxon>
        <taxon>Ralstonia solanacearum species complex</taxon>
    </lineage>
</organism>
<evidence type="ECO:0000256" key="4">
    <source>
        <dbReference type="ARBA" id="ARBA00022519"/>
    </source>
</evidence>
<keyword evidence="8 12" id="KW-1133">Transmembrane helix</keyword>
<dbReference type="SMART" id="SM00382">
    <property type="entry name" value="AAA"/>
    <property type="match status" value="1"/>
</dbReference>
<dbReference type="InterPro" id="IPR003838">
    <property type="entry name" value="ABC3_permease_C"/>
</dbReference>
<dbReference type="InterPro" id="IPR003593">
    <property type="entry name" value="AAA+_ATPase"/>
</dbReference>
<dbReference type="SUPFAM" id="SSF52540">
    <property type="entry name" value="P-loop containing nucleoside triphosphate hydrolases"/>
    <property type="match status" value="1"/>
</dbReference>
<keyword evidence="4" id="KW-0997">Cell inner membrane</keyword>
<keyword evidence="2" id="KW-0813">Transport</keyword>